<proteinExistence type="predicted"/>
<organism evidence="2 3">
    <name type="scientific">Weissella oryzae (strain DSM 25784 / JCM 18191 / LMG 30913 / SG25)</name>
    <dbReference type="NCBI Taxonomy" id="1329250"/>
    <lineage>
        <taxon>Bacteria</taxon>
        <taxon>Bacillati</taxon>
        <taxon>Bacillota</taxon>
        <taxon>Bacilli</taxon>
        <taxon>Lactobacillales</taxon>
        <taxon>Lactobacillaceae</taxon>
        <taxon>Weissella</taxon>
    </lineage>
</organism>
<keyword evidence="1" id="KW-0812">Transmembrane</keyword>
<evidence type="ECO:0000313" key="3">
    <source>
        <dbReference type="Proteomes" id="UP000030643"/>
    </source>
</evidence>
<gene>
    <name evidence="2" type="ORF">WOSG25_200100</name>
</gene>
<keyword evidence="1" id="KW-0472">Membrane</keyword>
<evidence type="ECO:0000313" key="2">
    <source>
        <dbReference type="EMBL" id="GAK31928.1"/>
    </source>
</evidence>
<accession>A0A069CXH1</accession>
<keyword evidence="3" id="KW-1185">Reference proteome</keyword>
<reference evidence="3" key="1">
    <citation type="journal article" date="2014" name="Genome Announc.">
        <title>Draft genome sequence of Weissella oryzae SG25T, isolated from fermented rice grains.</title>
        <authorList>
            <person name="Tanizawa Y."/>
            <person name="Fujisawa T."/>
            <person name="Mochizuki T."/>
            <person name="Kaminuma E."/>
            <person name="Suzuki Y."/>
            <person name="Nakamura Y."/>
            <person name="Tohno M."/>
        </authorList>
    </citation>
    <scope>NUCLEOTIDE SEQUENCE [LARGE SCALE GENOMIC DNA]</scope>
    <source>
        <strain evidence="3">DSM 25784 / JCM 18191 / LMG 30913 / SG25</strain>
    </source>
</reference>
<dbReference type="AlphaFoldDB" id="A0A069CXH1"/>
<dbReference type="Proteomes" id="UP000030643">
    <property type="component" value="Unassembled WGS sequence"/>
</dbReference>
<evidence type="ECO:0000256" key="1">
    <source>
        <dbReference type="SAM" id="Phobius"/>
    </source>
</evidence>
<feature type="transmembrane region" description="Helical" evidence="1">
    <location>
        <begin position="37"/>
        <end position="58"/>
    </location>
</feature>
<dbReference type="EMBL" id="DF820503">
    <property type="protein sequence ID" value="GAK31928.1"/>
    <property type="molecule type" value="Genomic_DNA"/>
</dbReference>
<name>A0A069CXH1_WEIOS</name>
<keyword evidence="1" id="KW-1133">Transmembrane helix</keyword>
<protein>
    <submittedName>
        <fullName evidence="2">Putative membrane protein</fullName>
    </submittedName>
</protein>
<sequence>MTKLLDQFENLINMDNFEFFKLLFKPIFYVGDKLFDFGMVVLKLYSPFLVLALLIAFITQ</sequence>